<keyword evidence="1" id="KW-0812">Transmembrane</keyword>
<reference evidence="2 3" key="1">
    <citation type="submission" date="2024-04" db="EMBL/GenBank/DDBJ databases">
        <title>Tritrichomonas musculus Genome.</title>
        <authorList>
            <person name="Alves-Ferreira E."/>
            <person name="Grigg M."/>
            <person name="Lorenzi H."/>
            <person name="Galac M."/>
        </authorList>
    </citation>
    <scope>NUCLEOTIDE SEQUENCE [LARGE SCALE GENOMIC DNA]</scope>
    <source>
        <strain evidence="2 3">EAF2021</strain>
    </source>
</reference>
<comment type="caution">
    <text evidence="2">The sequence shown here is derived from an EMBL/GenBank/DDBJ whole genome shotgun (WGS) entry which is preliminary data.</text>
</comment>
<proteinExistence type="predicted"/>
<feature type="transmembrane region" description="Helical" evidence="1">
    <location>
        <begin position="60"/>
        <end position="78"/>
    </location>
</feature>
<keyword evidence="1" id="KW-0472">Membrane</keyword>
<accession>A0ABR2LD29</accession>
<evidence type="ECO:0000256" key="1">
    <source>
        <dbReference type="SAM" id="Phobius"/>
    </source>
</evidence>
<gene>
    <name evidence="2" type="ORF">M9Y10_002872</name>
</gene>
<keyword evidence="1" id="KW-1133">Transmembrane helix</keyword>
<dbReference type="EMBL" id="JAPFFF010000001">
    <property type="protein sequence ID" value="KAK8900545.1"/>
    <property type="molecule type" value="Genomic_DNA"/>
</dbReference>
<protein>
    <submittedName>
        <fullName evidence="2">Uncharacterized protein</fullName>
    </submittedName>
</protein>
<sequence>MEDAKEFAQKIYDKIKPNEEDFDKIQDICLFYNKKKSAIVYISINLIFFLLYLLKLSPYSYVFLSLGLYFASPFYWPIIRPILHKFVLGDKVEICPDPSCQRYTAQEISAFCGTVKYQTHQQLVNARVGIENKSAFLMFGTMFVLNFIFFLFLSIPDALIIFILLNGTMLLPLLLQKSVTQQFDNIQERGAQIILDFTGAHDEVKEKGE</sequence>
<evidence type="ECO:0000313" key="2">
    <source>
        <dbReference type="EMBL" id="KAK8900545.1"/>
    </source>
</evidence>
<feature type="transmembrane region" description="Helical" evidence="1">
    <location>
        <begin position="38"/>
        <end position="54"/>
    </location>
</feature>
<name>A0ABR2LD29_9EUKA</name>
<organism evidence="2 3">
    <name type="scientific">Tritrichomonas musculus</name>
    <dbReference type="NCBI Taxonomy" id="1915356"/>
    <lineage>
        <taxon>Eukaryota</taxon>
        <taxon>Metamonada</taxon>
        <taxon>Parabasalia</taxon>
        <taxon>Tritrichomonadida</taxon>
        <taxon>Tritrichomonadidae</taxon>
        <taxon>Tritrichomonas</taxon>
    </lineage>
</organism>
<dbReference type="Proteomes" id="UP001470230">
    <property type="component" value="Unassembled WGS sequence"/>
</dbReference>
<evidence type="ECO:0000313" key="3">
    <source>
        <dbReference type="Proteomes" id="UP001470230"/>
    </source>
</evidence>
<keyword evidence="3" id="KW-1185">Reference proteome</keyword>